<dbReference type="GO" id="GO:0005694">
    <property type="term" value="C:chromosome"/>
    <property type="evidence" value="ECO:0007669"/>
    <property type="project" value="UniProtKB-SubCell"/>
</dbReference>
<feature type="binding site" evidence="12">
    <location>
        <position position="165"/>
    </location>
    <ligand>
        <name>Zn(2+)</name>
        <dbReference type="ChEBI" id="CHEBI:29105"/>
        <label>3</label>
    </ligand>
</feature>
<feature type="binding site" evidence="12">
    <location>
        <position position="130"/>
    </location>
    <ligand>
        <name>Zn(2+)</name>
        <dbReference type="ChEBI" id="CHEBI:29105"/>
        <label>2</label>
    </ligand>
</feature>
<dbReference type="PROSITE" id="PS50280">
    <property type="entry name" value="SET"/>
    <property type="match status" value="1"/>
</dbReference>
<dbReference type="GO" id="GO:0008270">
    <property type="term" value="F:zinc ion binding"/>
    <property type="evidence" value="ECO:0007669"/>
    <property type="project" value="UniProtKB-UniRule"/>
</dbReference>
<dbReference type="PRINTS" id="PR00504">
    <property type="entry name" value="CHROMODOMAIN"/>
</dbReference>
<dbReference type="SMART" id="SM00317">
    <property type="entry name" value="SET"/>
    <property type="match status" value="1"/>
</dbReference>
<dbReference type="CDD" id="cd00024">
    <property type="entry name" value="CD_CSD"/>
    <property type="match status" value="1"/>
</dbReference>
<dbReference type="GO" id="GO:0005634">
    <property type="term" value="C:nucleus"/>
    <property type="evidence" value="ECO:0007669"/>
    <property type="project" value="UniProtKB-SubCell"/>
</dbReference>
<proteinExistence type="inferred from homology"/>
<organism evidence="17 18">
    <name type="scientific">Coemansia spiralis</name>
    <dbReference type="NCBI Taxonomy" id="417178"/>
    <lineage>
        <taxon>Eukaryota</taxon>
        <taxon>Fungi</taxon>
        <taxon>Fungi incertae sedis</taxon>
        <taxon>Zoopagomycota</taxon>
        <taxon>Kickxellomycotina</taxon>
        <taxon>Kickxellomycetes</taxon>
        <taxon>Kickxellales</taxon>
        <taxon>Kickxellaceae</taxon>
        <taxon>Coemansia</taxon>
    </lineage>
</organism>
<dbReference type="PROSITE" id="PS50868">
    <property type="entry name" value="POST_SET"/>
    <property type="match status" value="1"/>
</dbReference>
<dbReference type="InterPro" id="IPR007728">
    <property type="entry name" value="Pre-SET_dom"/>
</dbReference>
<dbReference type="SUPFAM" id="SSF82199">
    <property type="entry name" value="SET domain"/>
    <property type="match status" value="1"/>
</dbReference>
<evidence type="ECO:0000256" key="2">
    <source>
        <dbReference type="ARBA" id="ARBA00004286"/>
    </source>
</evidence>
<sequence length="338" mass="38928">MSKEADDDGSGTDEISYTVERIVDDRVRGGQREYLLKWKGYSYSENTWEPEEHLNCVELLTQYQRQKMRHKGYGAKGIELKQVLRNVPDLHRIRVCNAVDNTLLPPDFTYTDDYIRREGVPLPSSVVFPCECEDECSANCDCMRVPFYDEHGRLCTALELSLHECNHLCKCPPECPNRVVQRGRAIDVDIFRTPNKGWAARTRVPIVRGEYICRYTGELLTNQDADKRGGDAQTYLFDLDKEMPRNCETPFTIDARLYGNVSHFFNHSCDPNLAIWAVYINHLDPRLHELAFFAIRDIKPGEELTFDYSPHEAVATITETPHKFVCHCGTSKCRGFVF</sequence>
<dbReference type="SMART" id="SM00468">
    <property type="entry name" value="PreSET"/>
    <property type="match status" value="1"/>
</dbReference>
<dbReference type="Proteomes" id="UP001151516">
    <property type="component" value="Unassembled WGS sequence"/>
</dbReference>
<evidence type="ECO:0000259" key="16">
    <source>
        <dbReference type="PROSITE" id="PS50868"/>
    </source>
</evidence>
<dbReference type="SMART" id="SM00298">
    <property type="entry name" value="CHROMO"/>
    <property type="match status" value="1"/>
</dbReference>
<feature type="binding site" evidence="12">
    <location>
        <position position="326"/>
    </location>
    <ligand>
        <name>Zn(2+)</name>
        <dbReference type="ChEBI" id="CHEBI:29105"/>
        <label>4</label>
    </ligand>
</feature>
<dbReference type="InterPro" id="IPR001214">
    <property type="entry name" value="SET_dom"/>
</dbReference>
<feature type="binding site" evidence="12">
    <location>
        <position position="130"/>
    </location>
    <ligand>
        <name>Zn(2+)</name>
        <dbReference type="ChEBI" id="CHEBI:29105"/>
        <label>1</label>
    </ligand>
</feature>
<evidence type="ECO:0000256" key="10">
    <source>
        <dbReference type="ARBA" id="ARBA00023242"/>
    </source>
</evidence>
<evidence type="ECO:0000259" key="13">
    <source>
        <dbReference type="PROSITE" id="PS50013"/>
    </source>
</evidence>
<feature type="binding site" evidence="12">
    <location>
        <position position="171"/>
    </location>
    <ligand>
        <name>Zn(2+)</name>
        <dbReference type="ChEBI" id="CHEBI:29105"/>
        <label>3</label>
    </ligand>
</feature>
<feature type="domain" description="Pre-SET" evidence="15">
    <location>
        <begin position="128"/>
        <end position="183"/>
    </location>
</feature>
<feature type="binding site" evidence="12">
    <location>
        <position position="328"/>
    </location>
    <ligand>
        <name>Zn(2+)</name>
        <dbReference type="ChEBI" id="CHEBI:29105"/>
        <label>4</label>
    </ligand>
</feature>
<evidence type="ECO:0000256" key="11">
    <source>
        <dbReference type="PIRNR" id="PIRNR009343"/>
    </source>
</evidence>
<comment type="similarity">
    <text evidence="11">Belongs to the class V-like SAM-binding methyltransferase superfamily. Histone-lysine methyltransferase family. Suvar3-9 subfamily.</text>
</comment>
<keyword evidence="8 11" id="KW-0862">Zinc</keyword>
<evidence type="ECO:0000256" key="12">
    <source>
        <dbReference type="PIRSR" id="PIRSR009343-2"/>
    </source>
</evidence>
<dbReference type="Gene3D" id="2.170.270.10">
    <property type="entry name" value="SET domain"/>
    <property type="match status" value="1"/>
</dbReference>
<comment type="subcellular location">
    <subcellularLocation>
        <location evidence="2">Chromosome</location>
    </subcellularLocation>
    <subcellularLocation>
        <location evidence="1 11">Nucleus</location>
    </subcellularLocation>
</comment>
<evidence type="ECO:0000256" key="3">
    <source>
        <dbReference type="ARBA" id="ARBA00022454"/>
    </source>
</evidence>
<evidence type="ECO:0000256" key="7">
    <source>
        <dbReference type="ARBA" id="ARBA00022723"/>
    </source>
</evidence>
<dbReference type="EC" id="2.1.1.355" evidence="11"/>
<evidence type="ECO:0000256" key="6">
    <source>
        <dbReference type="ARBA" id="ARBA00022691"/>
    </source>
</evidence>
<keyword evidence="18" id="KW-1185">Reference proteome</keyword>
<keyword evidence="7 11" id="KW-0479">Metal-binding</keyword>
<feature type="domain" description="Chromo" evidence="13">
    <location>
        <begin position="17"/>
        <end position="75"/>
    </location>
</feature>
<comment type="caution">
    <text evidence="17">The sequence shown here is derived from an EMBL/GenBank/DDBJ whole genome shotgun (WGS) entry which is preliminary data.</text>
</comment>
<comment type="catalytic activity">
    <reaction evidence="11">
        <text>L-lysyl(9)-[histone H3] + 3 S-adenosyl-L-methionine = N(6),N(6),N(6)-trimethyl-L-lysyl(9)-[histone H3] + 3 S-adenosyl-L-homocysteine + 3 H(+)</text>
        <dbReference type="Rhea" id="RHEA:60276"/>
        <dbReference type="Rhea" id="RHEA-COMP:15538"/>
        <dbReference type="Rhea" id="RHEA-COMP:15546"/>
        <dbReference type="ChEBI" id="CHEBI:15378"/>
        <dbReference type="ChEBI" id="CHEBI:29969"/>
        <dbReference type="ChEBI" id="CHEBI:57856"/>
        <dbReference type="ChEBI" id="CHEBI:59789"/>
        <dbReference type="ChEBI" id="CHEBI:61961"/>
        <dbReference type="EC" id="2.1.1.355"/>
    </reaction>
</comment>
<dbReference type="InterPro" id="IPR023779">
    <property type="entry name" value="Chromodomain_CS"/>
</dbReference>
<dbReference type="InterPro" id="IPR017984">
    <property type="entry name" value="Chromo_dom_subgr"/>
</dbReference>
<dbReference type="PANTHER" id="PTHR46223">
    <property type="entry name" value="HISTONE-LYSINE N-METHYLTRANSFERASE SUV39H"/>
    <property type="match status" value="1"/>
</dbReference>
<evidence type="ECO:0000256" key="5">
    <source>
        <dbReference type="ARBA" id="ARBA00022679"/>
    </source>
</evidence>
<keyword evidence="6 11" id="KW-0949">S-adenosyl-L-methionine</keyword>
<dbReference type="PROSITE" id="PS50013">
    <property type="entry name" value="CHROMO_2"/>
    <property type="match status" value="1"/>
</dbReference>
<evidence type="ECO:0000313" key="18">
    <source>
        <dbReference type="Proteomes" id="UP001151516"/>
    </source>
</evidence>
<dbReference type="InterPro" id="IPR000953">
    <property type="entry name" value="Chromo/chromo_shadow_dom"/>
</dbReference>
<keyword evidence="9 11" id="KW-0156">Chromatin regulator</keyword>
<dbReference type="InterPro" id="IPR003616">
    <property type="entry name" value="Post-SET_dom"/>
</dbReference>
<feature type="binding site" evidence="12">
    <location>
        <position position="333"/>
    </location>
    <ligand>
        <name>Zn(2+)</name>
        <dbReference type="ChEBI" id="CHEBI:29105"/>
        <label>4</label>
    </ligand>
</feature>
<dbReference type="AlphaFoldDB" id="A0A9W8GGE6"/>
<reference evidence="17" key="1">
    <citation type="submission" date="2022-07" db="EMBL/GenBank/DDBJ databases">
        <title>Phylogenomic reconstructions and comparative analyses of Kickxellomycotina fungi.</title>
        <authorList>
            <person name="Reynolds N.K."/>
            <person name="Stajich J.E."/>
            <person name="Barry K."/>
            <person name="Grigoriev I.V."/>
            <person name="Crous P."/>
            <person name="Smith M.E."/>
        </authorList>
    </citation>
    <scope>NUCLEOTIDE SEQUENCE</scope>
    <source>
        <strain evidence="17">CBS 109367</strain>
    </source>
</reference>
<dbReference type="PIRSF" id="PIRSF009343">
    <property type="entry name" value="SUV39_SET"/>
    <property type="match status" value="1"/>
</dbReference>
<dbReference type="Pfam" id="PF00856">
    <property type="entry name" value="SET"/>
    <property type="match status" value="1"/>
</dbReference>
<feature type="domain" description="Post-SET" evidence="16">
    <location>
        <begin position="322"/>
        <end position="338"/>
    </location>
</feature>
<evidence type="ECO:0000256" key="1">
    <source>
        <dbReference type="ARBA" id="ARBA00004123"/>
    </source>
</evidence>
<feature type="binding site" evidence="12">
    <location>
        <position position="269"/>
    </location>
    <ligand>
        <name>Zn(2+)</name>
        <dbReference type="ChEBI" id="CHEBI:29105"/>
        <label>4</label>
    </ligand>
</feature>
<name>A0A9W8GGE6_9FUNG</name>
<dbReference type="Pfam" id="PF00385">
    <property type="entry name" value="Chromo"/>
    <property type="match status" value="1"/>
</dbReference>
<dbReference type="InterPro" id="IPR050973">
    <property type="entry name" value="H3K9_Histone-Lys_N-MTase"/>
</dbReference>
<dbReference type="InterPro" id="IPR011381">
    <property type="entry name" value="H3-K9_MeTrfase_SUV39H1/2-like"/>
</dbReference>
<keyword evidence="4 11" id="KW-0489">Methyltransferase</keyword>
<keyword evidence="5 11" id="KW-0808">Transferase</keyword>
<keyword evidence="10 11" id="KW-0539">Nucleus</keyword>
<evidence type="ECO:0000313" key="17">
    <source>
        <dbReference type="EMBL" id="KAJ2688418.1"/>
    </source>
</evidence>
<keyword evidence="3" id="KW-0158">Chromosome</keyword>
<dbReference type="InterPro" id="IPR016197">
    <property type="entry name" value="Chromo-like_dom_sf"/>
</dbReference>
<accession>A0A9W8GGE6</accession>
<dbReference type="Pfam" id="PF05033">
    <property type="entry name" value="Pre-SET"/>
    <property type="match status" value="1"/>
</dbReference>
<dbReference type="PROSITE" id="PS50867">
    <property type="entry name" value="PRE_SET"/>
    <property type="match status" value="1"/>
</dbReference>
<dbReference type="SUPFAM" id="SSF54160">
    <property type="entry name" value="Chromo domain-like"/>
    <property type="match status" value="1"/>
</dbReference>
<dbReference type="Gene3D" id="2.40.50.40">
    <property type="match status" value="1"/>
</dbReference>
<dbReference type="InterPro" id="IPR023780">
    <property type="entry name" value="Chromo_domain"/>
</dbReference>
<dbReference type="EMBL" id="JANBTX010000047">
    <property type="protein sequence ID" value="KAJ2688418.1"/>
    <property type="molecule type" value="Genomic_DNA"/>
</dbReference>
<dbReference type="GO" id="GO:0140949">
    <property type="term" value="F:histone H3K9 trimethyltransferase activity"/>
    <property type="evidence" value="ECO:0007669"/>
    <property type="project" value="UniProtKB-EC"/>
</dbReference>
<evidence type="ECO:0000256" key="4">
    <source>
        <dbReference type="ARBA" id="ARBA00022603"/>
    </source>
</evidence>
<evidence type="ECO:0000259" key="15">
    <source>
        <dbReference type="PROSITE" id="PS50867"/>
    </source>
</evidence>
<feature type="binding site" evidence="12">
    <location>
        <position position="132"/>
    </location>
    <ligand>
        <name>Zn(2+)</name>
        <dbReference type="ChEBI" id="CHEBI:29105"/>
        <label>1</label>
    </ligand>
</feature>
<evidence type="ECO:0000259" key="14">
    <source>
        <dbReference type="PROSITE" id="PS50280"/>
    </source>
</evidence>
<evidence type="ECO:0000256" key="8">
    <source>
        <dbReference type="ARBA" id="ARBA00022833"/>
    </source>
</evidence>
<dbReference type="GO" id="GO:0032259">
    <property type="term" value="P:methylation"/>
    <property type="evidence" value="ECO:0007669"/>
    <property type="project" value="UniProtKB-KW"/>
</dbReference>
<dbReference type="PROSITE" id="PS00598">
    <property type="entry name" value="CHROMO_1"/>
    <property type="match status" value="1"/>
</dbReference>
<feature type="binding site" evidence="12">
    <location>
        <position position="175"/>
    </location>
    <ligand>
        <name>Zn(2+)</name>
        <dbReference type="ChEBI" id="CHEBI:29105"/>
        <label>3</label>
    </ligand>
</feature>
<dbReference type="PANTHER" id="PTHR46223:SF4">
    <property type="entry name" value="HISTONE-LYSINE N-METHYLTRANSFERASE-RELATED"/>
    <property type="match status" value="1"/>
</dbReference>
<feature type="binding site" evidence="12">
    <location>
        <position position="165"/>
    </location>
    <ligand>
        <name>Zn(2+)</name>
        <dbReference type="ChEBI" id="CHEBI:29105"/>
        <label>2</label>
    </ligand>
</feature>
<dbReference type="InterPro" id="IPR046341">
    <property type="entry name" value="SET_dom_sf"/>
</dbReference>
<feature type="binding site" evidence="12">
    <location>
        <position position="169"/>
    </location>
    <ligand>
        <name>Zn(2+)</name>
        <dbReference type="ChEBI" id="CHEBI:29105"/>
        <label>2</label>
    </ligand>
</feature>
<evidence type="ECO:0000256" key="9">
    <source>
        <dbReference type="ARBA" id="ARBA00022853"/>
    </source>
</evidence>
<protein>
    <recommendedName>
        <fullName evidence="11">Histone-lysine N-methyltransferase</fullName>
        <ecNumber evidence="11">2.1.1.355</ecNumber>
    </recommendedName>
</protein>
<dbReference type="OrthoDB" id="308383at2759"/>
<gene>
    <name evidence="17" type="ORF">IWW39_002247</name>
</gene>
<dbReference type="SMART" id="SM00508">
    <property type="entry name" value="PostSET"/>
    <property type="match status" value="1"/>
</dbReference>
<feature type="domain" description="SET" evidence="14">
    <location>
        <begin position="186"/>
        <end position="309"/>
    </location>
</feature>